<protein>
    <submittedName>
        <fullName evidence="1">Uncharacterized protein</fullName>
    </submittedName>
</protein>
<gene>
    <name evidence="1" type="ORF">EV148_101298</name>
</gene>
<proteinExistence type="predicted"/>
<evidence type="ECO:0000313" key="1">
    <source>
        <dbReference type="EMBL" id="TCO42891.1"/>
    </source>
</evidence>
<comment type="caution">
    <text evidence="1">The sequence shown here is derived from an EMBL/GenBank/DDBJ whole genome shotgun (WGS) entry which is preliminary data.</text>
</comment>
<name>A0A4R2IE22_9GAMM</name>
<dbReference type="Proteomes" id="UP000294862">
    <property type="component" value="Unassembled WGS sequence"/>
</dbReference>
<sequence length="113" mass="11962">MTDQHRHGLEESLEVGPPHAEPARLASVVIGYMRDRPLAVYVGDDATLQCVPARALGEVEVDDIIGVYSPKAAPAVIAEDIRAYVEARFGVRSAPAAPGRRRARGAAPAVHAA</sequence>
<dbReference type="EMBL" id="SLWQ01000001">
    <property type="protein sequence ID" value="TCO42891.1"/>
    <property type="molecule type" value="Genomic_DNA"/>
</dbReference>
<dbReference type="AlphaFoldDB" id="A0A4R2IE22"/>
<evidence type="ECO:0000313" key="2">
    <source>
        <dbReference type="Proteomes" id="UP000294862"/>
    </source>
</evidence>
<dbReference type="RefSeq" id="WP_131992416.1">
    <property type="nucleotide sequence ID" value="NZ_JACGXM010000001.1"/>
</dbReference>
<reference evidence="1 2" key="1">
    <citation type="journal article" date="2015" name="Stand. Genomic Sci.">
        <title>Genomic Encyclopedia of Bacterial and Archaeal Type Strains, Phase III: the genomes of soil and plant-associated and newly described type strains.</title>
        <authorList>
            <person name="Whitman W.B."/>
            <person name="Woyke T."/>
            <person name="Klenk H.P."/>
            <person name="Zhou Y."/>
            <person name="Lilburn T.G."/>
            <person name="Beck B.J."/>
            <person name="De Vos P."/>
            <person name="Vandamme P."/>
            <person name="Eisen J.A."/>
            <person name="Garrity G."/>
            <person name="Hugenholtz P."/>
            <person name="Kyrpides N.C."/>
        </authorList>
    </citation>
    <scope>NUCLEOTIDE SEQUENCE [LARGE SCALE GENOMIC DNA]</scope>
    <source>
        <strain evidence="1 2">A3</strain>
    </source>
</reference>
<accession>A0A4R2IE22</accession>
<keyword evidence="2" id="KW-1185">Reference proteome</keyword>
<organism evidence="1 2">
    <name type="scientific">Dokdonella fugitiva</name>
    <dbReference type="NCBI Taxonomy" id="328517"/>
    <lineage>
        <taxon>Bacteria</taxon>
        <taxon>Pseudomonadati</taxon>
        <taxon>Pseudomonadota</taxon>
        <taxon>Gammaproteobacteria</taxon>
        <taxon>Lysobacterales</taxon>
        <taxon>Rhodanobacteraceae</taxon>
        <taxon>Dokdonella</taxon>
    </lineage>
</organism>